<feature type="non-terminal residue" evidence="6">
    <location>
        <position position="1"/>
    </location>
</feature>
<keyword evidence="4 5" id="KW-0472">Membrane</keyword>
<dbReference type="SUPFAM" id="SSF103473">
    <property type="entry name" value="MFS general substrate transporter"/>
    <property type="match status" value="1"/>
</dbReference>
<keyword evidence="2 5" id="KW-0812">Transmembrane</keyword>
<dbReference type="Gene3D" id="1.20.1250.20">
    <property type="entry name" value="MFS general substrate transporter like domains"/>
    <property type="match status" value="1"/>
</dbReference>
<evidence type="ECO:0000256" key="4">
    <source>
        <dbReference type="ARBA" id="ARBA00023136"/>
    </source>
</evidence>
<evidence type="ECO:0000256" key="2">
    <source>
        <dbReference type="ARBA" id="ARBA00022692"/>
    </source>
</evidence>
<dbReference type="InterPro" id="IPR036259">
    <property type="entry name" value="MFS_trans_sf"/>
</dbReference>
<evidence type="ECO:0000256" key="5">
    <source>
        <dbReference type="SAM" id="Phobius"/>
    </source>
</evidence>
<dbReference type="GO" id="GO:0022857">
    <property type="term" value="F:transmembrane transporter activity"/>
    <property type="evidence" value="ECO:0007669"/>
    <property type="project" value="TreeGrafter"/>
</dbReference>
<keyword evidence="3 5" id="KW-1133">Transmembrane helix</keyword>
<feature type="transmembrane region" description="Helical" evidence="5">
    <location>
        <begin position="188"/>
        <end position="210"/>
    </location>
</feature>
<evidence type="ECO:0000256" key="3">
    <source>
        <dbReference type="ARBA" id="ARBA00022989"/>
    </source>
</evidence>
<feature type="transmembrane region" description="Helical" evidence="5">
    <location>
        <begin position="122"/>
        <end position="143"/>
    </location>
</feature>
<feature type="transmembrane region" description="Helical" evidence="5">
    <location>
        <begin position="91"/>
        <end position="110"/>
    </location>
</feature>
<reference evidence="6" key="1">
    <citation type="submission" date="2015-11" db="EMBL/GenBank/DDBJ databases">
        <title>De novo transcriptome assembly of four potential Pierce s Disease insect vectors from Arizona vineyards.</title>
        <authorList>
            <person name="Tassone E.E."/>
        </authorList>
    </citation>
    <scope>NUCLEOTIDE SEQUENCE</scope>
</reference>
<name>A0A1B6KHF4_9HEMI</name>
<evidence type="ECO:0000256" key="1">
    <source>
        <dbReference type="ARBA" id="ARBA00004141"/>
    </source>
</evidence>
<organism evidence="6">
    <name type="scientific">Graphocephala atropunctata</name>
    <dbReference type="NCBI Taxonomy" id="36148"/>
    <lineage>
        <taxon>Eukaryota</taxon>
        <taxon>Metazoa</taxon>
        <taxon>Ecdysozoa</taxon>
        <taxon>Arthropoda</taxon>
        <taxon>Hexapoda</taxon>
        <taxon>Insecta</taxon>
        <taxon>Pterygota</taxon>
        <taxon>Neoptera</taxon>
        <taxon>Paraneoptera</taxon>
        <taxon>Hemiptera</taxon>
        <taxon>Auchenorrhyncha</taxon>
        <taxon>Membracoidea</taxon>
        <taxon>Cicadellidae</taxon>
        <taxon>Cicadellinae</taxon>
        <taxon>Cicadellini</taxon>
        <taxon>Graphocephala</taxon>
    </lineage>
</organism>
<evidence type="ECO:0008006" key="7">
    <source>
        <dbReference type="Google" id="ProtNLM"/>
    </source>
</evidence>
<protein>
    <recommendedName>
        <fullName evidence="7">Major facilitator superfamily (MFS) profile domain-containing protein</fullName>
    </recommendedName>
</protein>
<gene>
    <name evidence="6" type="ORF">g.55183</name>
</gene>
<comment type="subcellular location">
    <subcellularLocation>
        <location evidence="1">Membrane</location>
        <topology evidence="1">Multi-pass membrane protein</topology>
    </subcellularLocation>
</comment>
<dbReference type="PANTHER" id="PTHR23507">
    <property type="entry name" value="ZGC:174356"/>
    <property type="match status" value="1"/>
</dbReference>
<evidence type="ECO:0000313" key="6">
    <source>
        <dbReference type="EMBL" id="JAT10880.1"/>
    </source>
</evidence>
<feature type="non-terminal residue" evidence="6">
    <location>
        <position position="223"/>
    </location>
</feature>
<dbReference type="PANTHER" id="PTHR23507:SF1">
    <property type="entry name" value="FI18259P1-RELATED"/>
    <property type="match status" value="1"/>
</dbReference>
<dbReference type="EMBL" id="GEBQ01029097">
    <property type="protein sequence ID" value="JAT10880.1"/>
    <property type="molecule type" value="Transcribed_RNA"/>
</dbReference>
<dbReference type="GO" id="GO:0016020">
    <property type="term" value="C:membrane"/>
    <property type="evidence" value="ECO:0007669"/>
    <property type="project" value="UniProtKB-SubCell"/>
</dbReference>
<dbReference type="AlphaFoldDB" id="A0A1B6KHF4"/>
<accession>A0A1B6KHF4</accession>
<sequence>SNASRRLDTEREEVQYVSKRTMIQILLAAVKEVSLEPMMVLYYTSLALTTLSGQNLLLQKACYPRSTVPPMTSHCPHELEAQKIITEIQTWRDLIVLFVSVLFVLFAGPWSDNHGKRRKPLIYLPLCGQILSDLLSILNVYFWQWSPVTTAISQSVPTALTGWRACFSIGVMSYMADITTEKTRTVRLGICATLYFLSLPIGGFTFGLIFRRVGFYGVFTLCV</sequence>
<proteinExistence type="predicted"/>